<evidence type="ECO:0000256" key="1">
    <source>
        <dbReference type="SAM" id="SignalP"/>
    </source>
</evidence>
<evidence type="ECO:0000313" key="2">
    <source>
        <dbReference type="EMBL" id="QQW38905.1"/>
    </source>
</evidence>
<accession>A0A7U0Q6J3</accession>
<dbReference type="AlphaFoldDB" id="A0A7U0Q6J3"/>
<organism evidence="2">
    <name type="scientific">Lygus hesperus</name>
    <name type="common">Western plant bug</name>
    <dbReference type="NCBI Taxonomy" id="30085"/>
    <lineage>
        <taxon>Eukaryota</taxon>
        <taxon>Metazoa</taxon>
        <taxon>Ecdysozoa</taxon>
        <taxon>Arthropoda</taxon>
        <taxon>Hexapoda</taxon>
        <taxon>Insecta</taxon>
        <taxon>Pterygota</taxon>
        <taxon>Neoptera</taxon>
        <taxon>Paraneoptera</taxon>
        <taxon>Hemiptera</taxon>
        <taxon>Heteroptera</taxon>
        <taxon>Panheteroptera</taxon>
        <taxon>Cimicomorpha</taxon>
        <taxon>Miridae</taxon>
        <taxon>Mirini</taxon>
        <taxon>Lygus</taxon>
    </lineage>
</organism>
<proteinExistence type="evidence at transcript level"/>
<reference evidence="2" key="2">
    <citation type="submission" date="2020-08" db="EMBL/GenBank/DDBJ databases">
        <authorList>
            <person name="Hull J."/>
            <person name="Gross R."/>
        </authorList>
    </citation>
    <scope>NUCLEOTIDE SEQUENCE</scope>
    <source>
        <tissue evidence="2">Mixed sex 7-day-old adult head</tissue>
    </source>
</reference>
<feature type="signal peptide" evidence="1">
    <location>
        <begin position="1"/>
        <end position="17"/>
    </location>
</feature>
<keyword evidence="1" id="KW-0732">Signal</keyword>
<dbReference type="Pfam" id="PF04736">
    <property type="entry name" value="Eclosion"/>
    <property type="match status" value="1"/>
</dbReference>
<dbReference type="GO" id="GO:0018990">
    <property type="term" value="P:ecdysis, chitin-based cuticle"/>
    <property type="evidence" value="ECO:0007669"/>
    <property type="project" value="InterPro"/>
</dbReference>
<dbReference type="GO" id="GO:0008255">
    <property type="term" value="F:ecdysis-triggering hormone activity"/>
    <property type="evidence" value="ECO:0007669"/>
    <property type="project" value="InterPro"/>
</dbReference>
<reference evidence="2" key="1">
    <citation type="journal article" date="2020" name="Gen. Comp. Endocrinol.">
        <title>Filling in the gaps: A reevaluation of the Lygus hesperus peptidome using an expanded de novo assembled transcriptome and molecular cloning.</title>
        <authorList>
            <person name="Joe Hull J."/>
            <person name="Gross R.J."/>
            <person name="Brent C.S."/>
            <person name="Christie A.E."/>
        </authorList>
    </citation>
    <scope>NUCLEOTIDE SEQUENCE</scope>
    <source>
        <tissue evidence="2">Mixed sex 7-day-old adult head</tissue>
    </source>
</reference>
<protein>
    <submittedName>
        <fullName evidence="2">Eclosion hormone 2</fullName>
    </submittedName>
</protein>
<dbReference type="EMBL" id="MT895870">
    <property type="protein sequence ID" value="QQW38905.1"/>
    <property type="molecule type" value="mRNA"/>
</dbReference>
<sequence length="74" mass="8140">MRWIVVLFTVILVGVAARLDLSSICIANCGQCKRMLGPFFKGPACASMCLRTNGIMSPDCNDPLTVKAYLKRLF</sequence>
<dbReference type="InterPro" id="IPR006825">
    <property type="entry name" value="Eclosion"/>
</dbReference>
<name>A0A7U0Q6J3_LYGHE</name>
<feature type="chain" id="PRO_5030751872" evidence="1">
    <location>
        <begin position="18"/>
        <end position="74"/>
    </location>
</feature>
<dbReference type="GO" id="GO:0007218">
    <property type="term" value="P:neuropeptide signaling pathway"/>
    <property type="evidence" value="ECO:0007669"/>
    <property type="project" value="InterPro"/>
</dbReference>